<dbReference type="Gene3D" id="1.10.10.10">
    <property type="entry name" value="Winged helix-like DNA-binding domain superfamily/Winged helix DNA-binding domain"/>
    <property type="match status" value="1"/>
</dbReference>
<dbReference type="GO" id="GO:0097367">
    <property type="term" value="F:carbohydrate derivative binding"/>
    <property type="evidence" value="ECO:0007669"/>
    <property type="project" value="InterPro"/>
</dbReference>
<dbReference type="SUPFAM" id="SSF53697">
    <property type="entry name" value="SIS domain"/>
    <property type="match status" value="1"/>
</dbReference>
<dbReference type="InterPro" id="IPR001347">
    <property type="entry name" value="SIS_dom"/>
</dbReference>
<name>A0A239N376_9NOCA</name>
<dbReference type="InterPro" id="IPR047640">
    <property type="entry name" value="RpiR-like"/>
</dbReference>
<dbReference type="PROSITE" id="PS51071">
    <property type="entry name" value="HTH_RPIR"/>
    <property type="match status" value="1"/>
</dbReference>
<dbReference type="InterPro" id="IPR046348">
    <property type="entry name" value="SIS_dom_sf"/>
</dbReference>
<dbReference type="InterPro" id="IPR009057">
    <property type="entry name" value="Homeodomain-like_sf"/>
</dbReference>
<feature type="domain" description="HTH rpiR-type" evidence="1">
    <location>
        <begin position="1"/>
        <end position="77"/>
    </location>
</feature>
<dbReference type="Gene3D" id="3.40.50.10490">
    <property type="entry name" value="Glucose-6-phosphate isomerase like protein, domain 1"/>
    <property type="match status" value="1"/>
</dbReference>
<dbReference type="AlphaFoldDB" id="A0A239N376"/>
<dbReference type="Pfam" id="PF01418">
    <property type="entry name" value="HTH_6"/>
    <property type="match status" value="1"/>
</dbReference>
<dbReference type="GO" id="GO:0003677">
    <property type="term" value="F:DNA binding"/>
    <property type="evidence" value="ECO:0007669"/>
    <property type="project" value="UniProtKB-KW"/>
</dbReference>
<protein>
    <submittedName>
        <fullName evidence="2">DNA-binding transcriptional regulator, MurR/RpiR family, contains HTH and SIS domains</fullName>
    </submittedName>
</protein>
<gene>
    <name evidence="2" type="ORF">SAMN05421642_12721</name>
</gene>
<keyword evidence="2" id="KW-0238">DNA-binding</keyword>
<dbReference type="GO" id="GO:0003700">
    <property type="term" value="F:DNA-binding transcription factor activity"/>
    <property type="evidence" value="ECO:0007669"/>
    <property type="project" value="InterPro"/>
</dbReference>
<evidence type="ECO:0000313" key="2">
    <source>
        <dbReference type="EMBL" id="SNT48638.1"/>
    </source>
</evidence>
<dbReference type="OrthoDB" id="4293777at2"/>
<keyword evidence="3" id="KW-1185">Reference proteome</keyword>
<sequence>MSFYDSLETNTHSLTAAERRIGSILLSDRAGAPFLRASELAQKAGVHESTVVRFAQKIGYAGYIEMRAALRDDSRDTMDRTIAMRAEGEKFSLAVVINSQIEVLRSLPEKIPQERIDSVVLALMDARRVHVMGHGLLLPTVEFLRAKLSATGLHIDVITQTGRERAQRLAAVGADDLLVVLAFSEEYHRVSEQVKLIERQGTSIVLLTEEDTLLGGNLPEHVLAIPRDRARHGVIVSMTALCYALNYSVLLKRSDDSRHTRDRVQELLDAASDPI</sequence>
<dbReference type="SUPFAM" id="SSF46689">
    <property type="entry name" value="Homeodomain-like"/>
    <property type="match status" value="1"/>
</dbReference>
<dbReference type="GO" id="GO:1901135">
    <property type="term" value="P:carbohydrate derivative metabolic process"/>
    <property type="evidence" value="ECO:0007669"/>
    <property type="project" value="InterPro"/>
</dbReference>
<dbReference type="InterPro" id="IPR000281">
    <property type="entry name" value="HTH_RpiR"/>
</dbReference>
<reference evidence="3" key="1">
    <citation type="submission" date="2017-06" db="EMBL/GenBank/DDBJ databases">
        <authorList>
            <person name="Varghese N."/>
            <person name="Submissions S."/>
        </authorList>
    </citation>
    <scope>NUCLEOTIDE SEQUENCE [LARGE SCALE GENOMIC DNA]</scope>
    <source>
        <strain evidence="3">JCM 23211</strain>
    </source>
</reference>
<accession>A0A239N376</accession>
<proteinExistence type="predicted"/>
<evidence type="ECO:0000259" key="1">
    <source>
        <dbReference type="PROSITE" id="PS51071"/>
    </source>
</evidence>
<dbReference type="EMBL" id="FZOW01000027">
    <property type="protein sequence ID" value="SNT48638.1"/>
    <property type="molecule type" value="Genomic_DNA"/>
</dbReference>
<evidence type="ECO:0000313" key="3">
    <source>
        <dbReference type="Proteomes" id="UP000198327"/>
    </source>
</evidence>
<dbReference type="PANTHER" id="PTHR30514:SF18">
    <property type="entry name" value="RPIR-FAMILY TRANSCRIPTIONAL REGULATOR"/>
    <property type="match status" value="1"/>
</dbReference>
<dbReference type="Pfam" id="PF01380">
    <property type="entry name" value="SIS"/>
    <property type="match status" value="1"/>
</dbReference>
<dbReference type="InterPro" id="IPR036388">
    <property type="entry name" value="WH-like_DNA-bd_sf"/>
</dbReference>
<dbReference type="RefSeq" id="WP_089252235.1">
    <property type="nucleotide sequence ID" value="NZ_FZOW01000027.1"/>
</dbReference>
<dbReference type="Proteomes" id="UP000198327">
    <property type="component" value="Unassembled WGS sequence"/>
</dbReference>
<dbReference type="PANTHER" id="PTHR30514">
    <property type="entry name" value="GLUCOKINASE"/>
    <property type="match status" value="1"/>
</dbReference>
<organism evidence="2 3">
    <name type="scientific">Rhodococcoides kyotonense</name>
    <dbReference type="NCBI Taxonomy" id="398843"/>
    <lineage>
        <taxon>Bacteria</taxon>
        <taxon>Bacillati</taxon>
        <taxon>Actinomycetota</taxon>
        <taxon>Actinomycetes</taxon>
        <taxon>Mycobacteriales</taxon>
        <taxon>Nocardiaceae</taxon>
        <taxon>Rhodococcoides</taxon>
    </lineage>
</organism>